<protein>
    <recommendedName>
        <fullName evidence="4">DUF5313 domain-containing protein</fullName>
    </recommendedName>
</protein>
<name>A0A7K1UXR3_9NOCA</name>
<keyword evidence="1" id="KW-0812">Transmembrane</keyword>
<proteinExistence type="predicted"/>
<dbReference type="EMBL" id="WRPP01000003">
    <property type="protein sequence ID" value="MVU79092.1"/>
    <property type="molecule type" value="Genomic_DNA"/>
</dbReference>
<dbReference type="AlphaFoldDB" id="A0A7K1UXR3"/>
<evidence type="ECO:0008006" key="4">
    <source>
        <dbReference type="Google" id="ProtNLM"/>
    </source>
</evidence>
<evidence type="ECO:0000313" key="3">
    <source>
        <dbReference type="Proteomes" id="UP000466794"/>
    </source>
</evidence>
<sequence length="127" mass="14552">MITQRRRPSFPEWLGYTVGRPMPADLRDWVLRDLTGKHAYTRHLIRGMVPFLPIFAAFLLFFPGPFWIRCAMTLLALILAAFYCAAYMAPNRAHRLAQHGLPADLDAAGILHATPAERTRYTRNHPH</sequence>
<feature type="transmembrane region" description="Helical" evidence="1">
    <location>
        <begin position="44"/>
        <end position="60"/>
    </location>
</feature>
<accession>A0A7K1UXR3</accession>
<dbReference type="RefSeq" id="WP_157388666.1">
    <property type="nucleotide sequence ID" value="NZ_WRPP01000003.1"/>
</dbReference>
<organism evidence="2 3">
    <name type="scientific">Nocardia terrae</name>
    <dbReference type="NCBI Taxonomy" id="2675851"/>
    <lineage>
        <taxon>Bacteria</taxon>
        <taxon>Bacillati</taxon>
        <taxon>Actinomycetota</taxon>
        <taxon>Actinomycetes</taxon>
        <taxon>Mycobacteriales</taxon>
        <taxon>Nocardiaceae</taxon>
        <taxon>Nocardia</taxon>
    </lineage>
</organism>
<dbReference type="Proteomes" id="UP000466794">
    <property type="component" value="Unassembled WGS sequence"/>
</dbReference>
<dbReference type="InterPro" id="IPR035197">
    <property type="entry name" value="DUF5313"/>
</dbReference>
<comment type="caution">
    <text evidence="2">The sequence shown here is derived from an EMBL/GenBank/DDBJ whole genome shotgun (WGS) entry which is preliminary data.</text>
</comment>
<evidence type="ECO:0000256" key="1">
    <source>
        <dbReference type="SAM" id="Phobius"/>
    </source>
</evidence>
<gene>
    <name evidence="2" type="ORF">GPX89_17800</name>
</gene>
<evidence type="ECO:0000313" key="2">
    <source>
        <dbReference type="EMBL" id="MVU79092.1"/>
    </source>
</evidence>
<feature type="transmembrane region" description="Helical" evidence="1">
    <location>
        <begin position="66"/>
        <end position="89"/>
    </location>
</feature>
<keyword evidence="3" id="KW-1185">Reference proteome</keyword>
<keyword evidence="1" id="KW-1133">Transmembrane helix</keyword>
<keyword evidence="1" id="KW-0472">Membrane</keyword>
<dbReference type="Pfam" id="PF17240">
    <property type="entry name" value="DUF5313"/>
    <property type="match status" value="1"/>
</dbReference>
<reference evidence="2 3" key="1">
    <citation type="submission" date="2019-12" db="EMBL/GenBank/DDBJ databases">
        <title>Nocardia sp. nov. ET3-3 isolated from soil.</title>
        <authorList>
            <person name="Kanchanasin P."/>
            <person name="Tanasupawat S."/>
            <person name="Yuki M."/>
            <person name="Kudo T."/>
        </authorList>
    </citation>
    <scope>NUCLEOTIDE SEQUENCE [LARGE SCALE GENOMIC DNA]</scope>
    <source>
        <strain evidence="2 3">ET3-3</strain>
    </source>
</reference>